<dbReference type="Gene3D" id="3.30.420.40">
    <property type="match status" value="2"/>
</dbReference>
<comment type="caution">
    <text evidence="2">The sequence shown here is derived from an EMBL/GenBank/DDBJ whole genome shotgun (WGS) entry which is preliminary data.</text>
</comment>
<protein>
    <submittedName>
        <fullName evidence="2">tRNA threonylcarbamoyladenosine biosynthesis protein TsaB</fullName>
    </submittedName>
</protein>
<dbReference type="EMBL" id="QENZ01000003">
    <property type="protein sequence ID" value="PVX52601.1"/>
    <property type="molecule type" value="Genomic_DNA"/>
</dbReference>
<name>A0A7L4USY7_BALHA</name>
<dbReference type="InterPro" id="IPR022496">
    <property type="entry name" value="T6A_TsaB"/>
</dbReference>
<dbReference type="PANTHER" id="PTHR11735:SF11">
    <property type="entry name" value="TRNA THREONYLCARBAMOYLADENOSINE BIOSYNTHESIS PROTEIN TSAB"/>
    <property type="match status" value="1"/>
</dbReference>
<dbReference type="AlphaFoldDB" id="A0A7L4USY7"/>
<evidence type="ECO:0000259" key="1">
    <source>
        <dbReference type="Pfam" id="PF00814"/>
    </source>
</evidence>
<dbReference type="Proteomes" id="UP000251835">
    <property type="component" value="Unassembled WGS sequence"/>
</dbReference>
<evidence type="ECO:0000313" key="3">
    <source>
        <dbReference type="Proteomes" id="UP000251835"/>
    </source>
</evidence>
<organism evidence="2 3">
    <name type="scientific">Balneicella halophila</name>
    <dbReference type="NCBI Taxonomy" id="1537566"/>
    <lineage>
        <taxon>Bacteria</taxon>
        <taxon>Pseudomonadati</taxon>
        <taxon>Bacteroidota</taxon>
        <taxon>Bacteroidia</taxon>
        <taxon>Bacteroidales</taxon>
        <taxon>Balneicellaceae</taxon>
        <taxon>Balneicella</taxon>
    </lineage>
</organism>
<dbReference type="Pfam" id="PF00814">
    <property type="entry name" value="TsaD"/>
    <property type="match status" value="1"/>
</dbReference>
<dbReference type="NCBIfam" id="TIGR03725">
    <property type="entry name" value="T6A_YeaZ"/>
    <property type="match status" value="1"/>
</dbReference>
<dbReference type="RefSeq" id="WP_116496129.1">
    <property type="nucleotide sequence ID" value="NZ_QENZ01000003.1"/>
</dbReference>
<proteinExistence type="predicted"/>
<dbReference type="OrthoDB" id="9784166at2"/>
<feature type="domain" description="Gcp-like" evidence="1">
    <location>
        <begin position="34"/>
        <end position="202"/>
    </location>
</feature>
<dbReference type="GO" id="GO:0002949">
    <property type="term" value="P:tRNA threonylcarbamoyladenosine modification"/>
    <property type="evidence" value="ECO:0007669"/>
    <property type="project" value="InterPro"/>
</dbReference>
<dbReference type="InterPro" id="IPR000905">
    <property type="entry name" value="Gcp-like_dom"/>
</dbReference>
<dbReference type="PANTHER" id="PTHR11735">
    <property type="entry name" value="TRNA N6-ADENOSINE THREONYLCARBAMOYLTRANSFERASE"/>
    <property type="match status" value="1"/>
</dbReference>
<dbReference type="SUPFAM" id="SSF53067">
    <property type="entry name" value="Actin-like ATPase domain"/>
    <property type="match status" value="2"/>
</dbReference>
<dbReference type="InterPro" id="IPR043129">
    <property type="entry name" value="ATPase_NBD"/>
</dbReference>
<reference evidence="2 3" key="1">
    <citation type="submission" date="2018-05" db="EMBL/GenBank/DDBJ databases">
        <title>Genomic Encyclopedia of Type Strains, Phase IV (KMG-IV): sequencing the most valuable type-strain genomes for metagenomic binning, comparative biology and taxonomic classification.</title>
        <authorList>
            <person name="Goeker M."/>
        </authorList>
    </citation>
    <scope>NUCLEOTIDE SEQUENCE [LARGE SCALE GENOMIC DNA]</scope>
    <source>
        <strain evidence="2 3">DSM 28579</strain>
    </source>
</reference>
<dbReference type="CDD" id="cd24032">
    <property type="entry name" value="ASKHA_NBD_TsaB"/>
    <property type="match status" value="1"/>
</dbReference>
<gene>
    <name evidence="2" type="ORF">C7377_0930</name>
</gene>
<accession>A0A7L4USY7</accession>
<keyword evidence="3" id="KW-1185">Reference proteome</keyword>
<dbReference type="GO" id="GO:0005829">
    <property type="term" value="C:cytosol"/>
    <property type="evidence" value="ECO:0007669"/>
    <property type="project" value="TreeGrafter"/>
</dbReference>
<sequence length="226" mass="24923">MALILNIETSTAICSVALGNEGELVAEKIDTEGQNHAKLITVLIKELLKDSKYSMSDIDAVAISQGPGSYTGLRIGTSVAKGICYALQIPLLTINTLQALANNTSLSATGLRCPMIDARRMEVYCQLFNADLKPLSEIEAKILDEKSFSSLLEKQEIAFFGNGAEKFSEICHSPKAKFFNNIYPKASQMILLAQKAYLDKDFTDVAYFTPFYLKKFQVTTSKKKLL</sequence>
<evidence type="ECO:0000313" key="2">
    <source>
        <dbReference type="EMBL" id="PVX52601.1"/>
    </source>
</evidence>